<evidence type="ECO:0000313" key="2">
    <source>
        <dbReference type="EMBL" id="GGJ02705.1"/>
    </source>
</evidence>
<feature type="compositionally biased region" description="Gly residues" evidence="1">
    <location>
        <begin position="66"/>
        <end position="75"/>
    </location>
</feature>
<gene>
    <name evidence="2" type="ORF">GCM10010885_10050</name>
</gene>
<dbReference type="RefSeq" id="WP_188881533.1">
    <property type="nucleotide sequence ID" value="NZ_BMOY01000011.1"/>
</dbReference>
<name>A0A917NI78_9BACL</name>
<evidence type="ECO:0000256" key="1">
    <source>
        <dbReference type="SAM" id="MobiDB-lite"/>
    </source>
</evidence>
<organism evidence="2 3">
    <name type="scientific">Alicyclobacillus cellulosilyticus</name>
    <dbReference type="NCBI Taxonomy" id="1003997"/>
    <lineage>
        <taxon>Bacteria</taxon>
        <taxon>Bacillati</taxon>
        <taxon>Bacillota</taxon>
        <taxon>Bacilli</taxon>
        <taxon>Bacillales</taxon>
        <taxon>Alicyclobacillaceae</taxon>
        <taxon>Alicyclobacillus</taxon>
    </lineage>
</organism>
<proteinExistence type="predicted"/>
<dbReference type="GO" id="GO:0006265">
    <property type="term" value="P:DNA topological change"/>
    <property type="evidence" value="ECO:0007669"/>
    <property type="project" value="InterPro"/>
</dbReference>
<dbReference type="EMBL" id="BMOY01000011">
    <property type="protein sequence ID" value="GGJ02705.1"/>
    <property type="molecule type" value="Genomic_DNA"/>
</dbReference>
<evidence type="ECO:0000313" key="3">
    <source>
        <dbReference type="Proteomes" id="UP000637695"/>
    </source>
</evidence>
<dbReference type="AlphaFoldDB" id="A0A917NI78"/>
<sequence length="94" mass="10156">MRKRKQTHPELARLMERMREEVAREVGLDEVYEGYFGEATTAQCGRFGHLLRLRAEALLVQTDAGATGGATGADGNGQRAKRGAAPPDSAEADL</sequence>
<dbReference type="Proteomes" id="UP000637695">
    <property type="component" value="Unassembled WGS sequence"/>
</dbReference>
<dbReference type="Pfam" id="PF00269">
    <property type="entry name" value="SASP"/>
    <property type="match status" value="1"/>
</dbReference>
<keyword evidence="3" id="KW-1185">Reference proteome</keyword>
<dbReference type="InterPro" id="IPR001448">
    <property type="entry name" value="SASP_alpha/beta-type"/>
</dbReference>
<evidence type="ECO:0008006" key="4">
    <source>
        <dbReference type="Google" id="ProtNLM"/>
    </source>
</evidence>
<reference evidence="2" key="1">
    <citation type="journal article" date="2014" name="Int. J. Syst. Evol. Microbiol.">
        <title>Complete genome sequence of Corynebacterium casei LMG S-19264T (=DSM 44701T), isolated from a smear-ripened cheese.</title>
        <authorList>
            <consortium name="US DOE Joint Genome Institute (JGI-PGF)"/>
            <person name="Walter F."/>
            <person name="Albersmeier A."/>
            <person name="Kalinowski J."/>
            <person name="Ruckert C."/>
        </authorList>
    </citation>
    <scope>NUCLEOTIDE SEQUENCE</scope>
    <source>
        <strain evidence="2">JCM 18487</strain>
    </source>
</reference>
<comment type="caution">
    <text evidence="2">The sequence shown here is derived from an EMBL/GenBank/DDBJ whole genome shotgun (WGS) entry which is preliminary data.</text>
</comment>
<feature type="region of interest" description="Disordered" evidence="1">
    <location>
        <begin position="65"/>
        <end position="94"/>
    </location>
</feature>
<dbReference type="GO" id="GO:0003690">
    <property type="term" value="F:double-stranded DNA binding"/>
    <property type="evidence" value="ECO:0007669"/>
    <property type="project" value="InterPro"/>
</dbReference>
<protein>
    <recommendedName>
        <fullName evidence="4">Small acid-soluble spore protein alpha/beta type</fullName>
    </recommendedName>
</protein>
<reference evidence="2" key="2">
    <citation type="submission" date="2020-09" db="EMBL/GenBank/DDBJ databases">
        <authorList>
            <person name="Sun Q."/>
            <person name="Ohkuma M."/>
        </authorList>
    </citation>
    <scope>NUCLEOTIDE SEQUENCE</scope>
    <source>
        <strain evidence="2">JCM 18487</strain>
    </source>
</reference>
<accession>A0A917NI78</accession>